<dbReference type="InterPro" id="IPR050153">
    <property type="entry name" value="Metal_Ion_Import_ABC"/>
</dbReference>
<accession>A0A2J1DTB9</accession>
<protein>
    <submittedName>
        <fullName evidence="6">Zinc ABC transporter ATP-binding protein</fullName>
    </submittedName>
</protein>
<dbReference type="GO" id="GO:0005524">
    <property type="term" value="F:ATP binding"/>
    <property type="evidence" value="ECO:0007669"/>
    <property type="project" value="UniProtKB-KW"/>
</dbReference>
<evidence type="ECO:0000313" key="7">
    <source>
        <dbReference type="Proteomes" id="UP000233649"/>
    </source>
</evidence>
<keyword evidence="3" id="KW-0547">Nucleotide-binding</keyword>
<dbReference type="PROSITE" id="PS50893">
    <property type="entry name" value="ABC_TRANSPORTER_2"/>
    <property type="match status" value="1"/>
</dbReference>
<organism evidence="6 7">
    <name type="scientific">Dehalococcoides mccartyi</name>
    <dbReference type="NCBI Taxonomy" id="61435"/>
    <lineage>
        <taxon>Bacteria</taxon>
        <taxon>Bacillati</taxon>
        <taxon>Chloroflexota</taxon>
        <taxon>Dehalococcoidia</taxon>
        <taxon>Dehalococcoidales</taxon>
        <taxon>Dehalococcoidaceae</taxon>
        <taxon>Dehalococcoides</taxon>
    </lineage>
</organism>
<dbReference type="PANTHER" id="PTHR42734">
    <property type="entry name" value="METAL TRANSPORT SYSTEM ATP-BINDING PROTEIN TM_0124-RELATED"/>
    <property type="match status" value="1"/>
</dbReference>
<comment type="similarity">
    <text evidence="1">Belongs to the ABC transporter superfamily.</text>
</comment>
<dbReference type="Pfam" id="PF00005">
    <property type="entry name" value="ABC_tran"/>
    <property type="match status" value="1"/>
</dbReference>
<dbReference type="EMBL" id="PHFD01000345">
    <property type="protein sequence ID" value="PKH45369.1"/>
    <property type="molecule type" value="Genomic_DNA"/>
</dbReference>
<reference evidence="6 7" key="1">
    <citation type="journal article" date="2017" name="FEMS Microbiol. Ecol.">
        <title>Reconstructed genomes of novel Dehalococcoides mccartyi strains from 1,2,3,4-tetrachlorodibenzo-p-dioxin-dechlorinating enrichment cultures reveal divergent reductive dehalogenase gene profiles.</title>
        <authorList>
            <person name="Dam H.T."/>
            <person name="Vollmers J."/>
            <person name="Kaster A.K."/>
            <person name="Haggblom M.M."/>
        </authorList>
    </citation>
    <scope>NUCLEOTIDE SEQUENCE [LARGE SCALE GENOMIC DNA]</scope>
    <source>
        <strain evidence="6 7">H1-3-2.001</strain>
    </source>
</reference>
<evidence type="ECO:0000256" key="1">
    <source>
        <dbReference type="ARBA" id="ARBA00005417"/>
    </source>
</evidence>
<sequence>MPVVPALVVKGVTASFDGLAVLEDITVSQPTGRMLGIIGPNGGGKTTLLKLILGLIQPDCGTIKVLGKSPEDARPEIGYVSQYHLFDRDFPISVLEVVLMGRYSKRGLAHSYRKEDVALAEEYLDKVGMLPFINRQIGQLSGGQQKRVFIARALVNQPKLLILDEPTAGVDAAMQTGLYELLESLKKDMTIIMVTHDISAVAVCIDD</sequence>
<dbReference type="GO" id="GO:0016887">
    <property type="term" value="F:ATP hydrolysis activity"/>
    <property type="evidence" value="ECO:0007669"/>
    <property type="project" value="InterPro"/>
</dbReference>
<evidence type="ECO:0000256" key="2">
    <source>
        <dbReference type="ARBA" id="ARBA00022448"/>
    </source>
</evidence>
<dbReference type="CDD" id="cd03235">
    <property type="entry name" value="ABC_Metallic_Cations"/>
    <property type="match status" value="1"/>
</dbReference>
<keyword evidence="2" id="KW-0813">Transport</keyword>
<dbReference type="InterPro" id="IPR027417">
    <property type="entry name" value="P-loop_NTPase"/>
</dbReference>
<evidence type="ECO:0000256" key="4">
    <source>
        <dbReference type="ARBA" id="ARBA00022840"/>
    </source>
</evidence>
<dbReference type="Proteomes" id="UP000233649">
    <property type="component" value="Unassembled WGS sequence"/>
</dbReference>
<evidence type="ECO:0000313" key="6">
    <source>
        <dbReference type="EMBL" id="PKH45369.1"/>
    </source>
</evidence>
<dbReference type="PROSITE" id="PS00211">
    <property type="entry name" value="ABC_TRANSPORTER_1"/>
    <property type="match status" value="1"/>
</dbReference>
<name>A0A2J1DTB9_9CHLR</name>
<gene>
    <name evidence="6" type="ORF">CVH13_01540</name>
</gene>
<comment type="caution">
    <text evidence="6">The sequence shown here is derived from an EMBL/GenBank/DDBJ whole genome shotgun (WGS) entry which is preliminary data.</text>
</comment>
<keyword evidence="4 6" id="KW-0067">ATP-binding</keyword>
<dbReference type="PANTHER" id="PTHR42734:SF17">
    <property type="entry name" value="METAL TRANSPORT SYSTEM ATP-BINDING PROTEIN TM_0124-RELATED"/>
    <property type="match status" value="1"/>
</dbReference>
<dbReference type="InterPro" id="IPR003593">
    <property type="entry name" value="AAA+_ATPase"/>
</dbReference>
<dbReference type="InterPro" id="IPR017871">
    <property type="entry name" value="ABC_transporter-like_CS"/>
</dbReference>
<proteinExistence type="inferred from homology"/>
<dbReference type="InterPro" id="IPR003439">
    <property type="entry name" value="ABC_transporter-like_ATP-bd"/>
</dbReference>
<dbReference type="SUPFAM" id="SSF52540">
    <property type="entry name" value="P-loop containing nucleoside triphosphate hydrolases"/>
    <property type="match status" value="1"/>
</dbReference>
<feature type="non-terminal residue" evidence="6">
    <location>
        <position position="207"/>
    </location>
</feature>
<dbReference type="AlphaFoldDB" id="A0A2J1DTB9"/>
<dbReference type="SMART" id="SM00382">
    <property type="entry name" value="AAA"/>
    <property type="match status" value="1"/>
</dbReference>
<evidence type="ECO:0000256" key="3">
    <source>
        <dbReference type="ARBA" id="ARBA00022741"/>
    </source>
</evidence>
<feature type="domain" description="ABC transporter" evidence="5">
    <location>
        <begin position="7"/>
        <end position="205"/>
    </location>
</feature>
<dbReference type="Gene3D" id="3.40.50.300">
    <property type="entry name" value="P-loop containing nucleotide triphosphate hydrolases"/>
    <property type="match status" value="1"/>
</dbReference>
<evidence type="ECO:0000259" key="5">
    <source>
        <dbReference type="PROSITE" id="PS50893"/>
    </source>
</evidence>